<sequence length="99" mass="10883">MGPGWPFSRCLDAEAATSAFGQIHEAGGGGENVIRLHPPSGTPFRPQRARIRIERTEPDLKRADKQNLLEDSAEIRGVPLVKGKTVQYALDLVFLVDDM</sequence>
<dbReference type="Proteomes" id="UP000826234">
    <property type="component" value="Unassembled WGS sequence"/>
</dbReference>
<accession>A0ABQ7TM62</accession>
<evidence type="ECO:0000313" key="1">
    <source>
        <dbReference type="EMBL" id="KAH0630491.1"/>
    </source>
</evidence>
<keyword evidence="2" id="KW-1185">Reference proteome</keyword>
<organism evidence="1 2">
    <name type="scientific">Phrynosoma platyrhinos</name>
    <name type="common">Desert horned lizard</name>
    <dbReference type="NCBI Taxonomy" id="52577"/>
    <lineage>
        <taxon>Eukaryota</taxon>
        <taxon>Metazoa</taxon>
        <taxon>Chordata</taxon>
        <taxon>Craniata</taxon>
        <taxon>Vertebrata</taxon>
        <taxon>Euteleostomi</taxon>
        <taxon>Lepidosauria</taxon>
        <taxon>Squamata</taxon>
        <taxon>Bifurcata</taxon>
        <taxon>Unidentata</taxon>
        <taxon>Episquamata</taxon>
        <taxon>Toxicofera</taxon>
        <taxon>Iguania</taxon>
        <taxon>Phrynosomatidae</taxon>
        <taxon>Phrynosomatinae</taxon>
        <taxon>Phrynosoma</taxon>
    </lineage>
</organism>
<evidence type="ECO:0000313" key="2">
    <source>
        <dbReference type="Proteomes" id="UP000826234"/>
    </source>
</evidence>
<dbReference type="EMBL" id="JAIPUX010000439">
    <property type="protein sequence ID" value="KAH0630491.1"/>
    <property type="molecule type" value="Genomic_DNA"/>
</dbReference>
<comment type="caution">
    <text evidence="1">The sequence shown here is derived from an EMBL/GenBank/DDBJ whole genome shotgun (WGS) entry which is preliminary data.</text>
</comment>
<reference evidence="1 2" key="1">
    <citation type="journal article" date="2022" name="Gigascience">
        <title>A chromosome-level genome assembly and annotation of the desert horned lizard, Phrynosoma platyrhinos, provides insight into chromosomal rearrangements among reptiles.</title>
        <authorList>
            <person name="Koochekian N."/>
            <person name="Ascanio A."/>
            <person name="Farleigh K."/>
            <person name="Card D.C."/>
            <person name="Schield D.R."/>
            <person name="Castoe T.A."/>
            <person name="Jezkova T."/>
        </authorList>
    </citation>
    <scope>NUCLEOTIDE SEQUENCE [LARGE SCALE GENOMIC DNA]</scope>
    <source>
        <strain evidence="1">NK-2021</strain>
    </source>
</reference>
<name>A0ABQ7TM62_PHRPL</name>
<proteinExistence type="predicted"/>
<protein>
    <submittedName>
        <fullName evidence="1">Uncharacterized protein</fullName>
    </submittedName>
</protein>
<gene>
    <name evidence="1" type="ORF">JD844_013553</name>
</gene>